<keyword evidence="18" id="KW-1185">Reference proteome</keyword>
<reference evidence="17" key="1">
    <citation type="submission" date="2022-12" db="EMBL/GenBank/DDBJ databases">
        <authorList>
            <person name="Alioto T."/>
            <person name="Alioto T."/>
            <person name="Gomez Garrido J."/>
        </authorList>
    </citation>
    <scope>NUCLEOTIDE SEQUENCE</scope>
</reference>
<keyword evidence="8 17" id="KW-0762">Sugar transport</keyword>
<dbReference type="InterPro" id="IPR000832">
    <property type="entry name" value="GPCR_2_secretin-like"/>
</dbReference>
<gene>
    <name evidence="17" type="ORF">PODLI_1B036160</name>
</gene>
<evidence type="ECO:0000256" key="3">
    <source>
        <dbReference type="ARBA" id="ARBA00004651"/>
    </source>
</evidence>
<feature type="transmembrane region" description="Helical" evidence="14">
    <location>
        <begin position="897"/>
        <end position="919"/>
    </location>
</feature>
<feature type="domain" description="Major facilitator superfamily (MFS) profile" evidence="16">
    <location>
        <begin position="790"/>
        <end position="1233"/>
    </location>
</feature>
<protein>
    <recommendedName>
        <fullName evidence="5">Solute carrier family 2, facilitated glucose transporter member 5</fullName>
    </recommendedName>
    <alternativeName>
        <fullName evidence="13">Fructose transporter</fullName>
    </alternativeName>
    <alternativeName>
        <fullName evidence="12">Glucose transporter type 5, small intestine</fullName>
    </alternativeName>
</protein>
<evidence type="ECO:0000256" key="13">
    <source>
        <dbReference type="ARBA" id="ARBA00031099"/>
    </source>
</evidence>
<dbReference type="Pfam" id="PF00002">
    <property type="entry name" value="7tm_2"/>
    <property type="match status" value="1"/>
</dbReference>
<keyword evidence="11 14" id="KW-0472">Membrane</keyword>
<dbReference type="InterPro" id="IPR005829">
    <property type="entry name" value="Sugar_transporter_CS"/>
</dbReference>
<dbReference type="GO" id="GO:0042383">
    <property type="term" value="C:sarcolemma"/>
    <property type="evidence" value="ECO:0007669"/>
    <property type="project" value="UniProtKB-SubCell"/>
</dbReference>
<feature type="transmembrane region" description="Helical" evidence="14">
    <location>
        <begin position="358"/>
        <end position="379"/>
    </location>
</feature>
<feature type="transmembrane region" description="Helical" evidence="14">
    <location>
        <begin position="225"/>
        <end position="245"/>
    </location>
</feature>
<evidence type="ECO:0000256" key="9">
    <source>
        <dbReference type="ARBA" id="ARBA00022692"/>
    </source>
</evidence>
<feature type="transmembrane region" description="Helical" evidence="14">
    <location>
        <begin position="961"/>
        <end position="982"/>
    </location>
</feature>
<dbReference type="GO" id="GO:0004930">
    <property type="term" value="F:G protein-coupled receptor activity"/>
    <property type="evidence" value="ECO:0007669"/>
    <property type="project" value="InterPro"/>
</dbReference>
<evidence type="ECO:0000256" key="4">
    <source>
        <dbReference type="ARBA" id="ARBA00007004"/>
    </source>
</evidence>
<feature type="transmembrane region" description="Helical" evidence="14">
    <location>
        <begin position="118"/>
        <end position="140"/>
    </location>
</feature>
<feature type="transmembrane region" description="Helical" evidence="14">
    <location>
        <begin position="1082"/>
        <end position="1101"/>
    </location>
</feature>
<evidence type="ECO:0000256" key="10">
    <source>
        <dbReference type="ARBA" id="ARBA00022989"/>
    </source>
</evidence>
<dbReference type="InterPro" id="IPR005828">
    <property type="entry name" value="MFS_sugar_transport-like"/>
</dbReference>
<dbReference type="FunFam" id="1.20.1250.20:FF:001511">
    <property type="entry name" value="Solute carrier family 2, facilitated glucose transporter member 5"/>
    <property type="match status" value="1"/>
</dbReference>
<evidence type="ECO:0000259" key="15">
    <source>
        <dbReference type="PROSITE" id="PS50261"/>
    </source>
</evidence>
<dbReference type="GO" id="GO:0070837">
    <property type="term" value="P:dehydroascorbic acid transport"/>
    <property type="evidence" value="ECO:0007669"/>
    <property type="project" value="TreeGrafter"/>
</dbReference>
<dbReference type="InterPro" id="IPR017981">
    <property type="entry name" value="GPCR_2-like_7TM"/>
</dbReference>
<evidence type="ECO:0000256" key="12">
    <source>
        <dbReference type="ARBA" id="ARBA00029961"/>
    </source>
</evidence>
<comment type="subcellular location">
    <subcellularLocation>
        <location evidence="2">Cell membrane</location>
        <location evidence="2">Sarcolemma</location>
    </subcellularLocation>
    <subcellularLocation>
        <location evidence="3">Cell membrane</location>
        <topology evidence="3">Multi-pass membrane protein</topology>
    </subcellularLocation>
</comment>
<dbReference type="PROSITE" id="PS50261">
    <property type="entry name" value="G_PROTEIN_RECEP_F2_4"/>
    <property type="match status" value="1"/>
</dbReference>
<evidence type="ECO:0000313" key="18">
    <source>
        <dbReference type="Proteomes" id="UP001178461"/>
    </source>
</evidence>
<dbReference type="PANTHER" id="PTHR23503:SF32">
    <property type="entry name" value="SOLUTE CARRIER FAMILY 2, FACILITATED GLUCOSE TRANSPORTER MEMBER 5"/>
    <property type="match status" value="1"/>
</dbReference>
<feature type="transmembrane region" description="Helical" evidence="14">
    <location>
        <begin position="837"/>
        <end position="859"/>
    </location>
</feature>
<feature type="transmembrane region" description="Helical" evidence="14">
    <location>
        <begin position="1113"/>
        <end position="1132"/>
    </location>
</feature>
<dbReference type="InterPro" id="IPR045263">
    <property type="entry name" value="GLUT"/>
</dbReference>
<evidence type="ECO:0000256" key="2">
    <source>
        <dbReference type="ARBA" id="ARBA00004135"/>
    </source>
</evidence>
<dbReference type="GO" id="GO:0007166">
    <property type="term" value="P:cell surface receptor signaling pathway"/>
    <property type="evidence" value="ECO:0007669"/>
    <property type="project" value="InterPro"/>
</dbReference>
<dbReference type="PROSITE" id="PS00217">
    <property type="entry name" value="SUGAR_TRANSPORT_2"/>
    <property type="match status" value="2"/>
</dbReference>
<dbReference type="PRINTS" id="PR00171">
    <property type="entry name" value="SUGRTRNSPORT"/>
</dbReference>
<dbReference type="PROSITE" id="PS50850">
    <property type="entry name" value="MFS"/>
    <property type="match status" value="2"/>
</dbReference>
<dbReference type="AlphaFoldDB" id="A0AA35KRC2"/>
<feature type="transmembrane region" description="Helical" evidence="14">
    <location>
        <begin position="674"/>
        <end position="701"/>
    </location>
</feature>
<accession>A0AA35KRC2</accession>
<dbReference type="NCBIfam" id="TIGR00879">
    <property type="entry name" value="SP"/>
    <property type="match status" value="1"/>
</dbReference>
<evidence type="ECO:0000256" key="5">
    <source>
        <dbReference type="ARBA" id="ARBA00015973"/>
    </source>
</evidence>
<feature type="transmembrane region" description="Helical" evidence="14">
    <location>
        <begin position="1138"/>
        <end position="1159"/>
    </location>
</feature>
<dbReference type="Gene3D" id="1.20.1250.20">
    <property type="entry name" value="MFS general substrate transporter like domains"/>
    <property type="match status" value="3"/>
</dbReference>
<dbReference type="Proteomes" id="UP001178461">
    <property type="component" value="Chromosome 8"/>
</dbReference>
<dbReference type="Pfam" id="PF00083">
    <property type="entry name" value="Sugar_tr"/>
    <property type="match status" value="3"/>
</dbReference>
<feature type="transmembrane region" description="Helical" evidence="14">
    <location>
        <begin position="87"/>
        <end position="106"/>
    </location>
</feature>
<keyword evidence="7" id="KW-1003">Cell membrane</keyword>
<evidence type="ECO:0000259" key="16">
    <source>
        <dbReference type="PROSITE" id="PS50850"/>
    </source>
</evidence>
<feature type="transmembrane region" description="Helical" evidence="14">
    <location>
        <begin position="16"/>
        <end position="37"/>
    </location>
</feature>
<feature type="transmembrane region" description="Helical" evidence="14">
    <location>
        <begin position="1208"/>
        <end position="1226"/>
    </location>
</feature>
<dbReference type="GO" id="GO:0046323">
    <property type="term" value="P:D-glucose import"/>
    <property type="evidence" value="ECO:0007669"/>
    <property type="project" value="TreeGrafter"/>
</dbReference>
<feature type="transmembrane region" description="Helical" evidence="14">
    <location>
        <begin position="1043"/>
        <end position="1062"/>
    </location>
</feature>
<dbReference type="InterPro" id="IPR036259">
    <property type="entry name" value="MFS_trans_sf"/>
</dbReference>
<evidence type="ECO:0000256" key="7">
    <source>
        <dbReference type="ARBA" id="ARBA00022475"/>
    </source>
</evidence>
<dbReference type="InterPro" id="IPR020846">
    <property type="entry name" value="MFS_dom"/>
</dbReference>
<feature type="transmembrane region" description="Helical" evidence="14">
    <location>
        <begin position="502"/>
        <end position="520"/>
    </location>
</feature>
<feature type="transmembrane region" description="Helical" evidence="14">
    <location>
        <begin position="257"/>
        <end position="280"/>
    </location>
</feature>
<keyword evidence="10 14" id="KW-1133">Transmembrane helix</keyword>
<feature type="transmembrane region" description="Helical" evidence="14">
    <location>
        <begin position="165"/>
        <end position="190"/>
    </location>
</feature>
<feature type="transmembrane region" description="Helical" evidence="14">
    <location>
        <begin position="618"/>
        <end position="639"/>
    </location>
</feature>
<comment type="catalytic activity">
    <reaction evidence="1">
        <text>D-fructose(out) = D-fructose(in)</text>
        <dbReference type="Rhea" id="RHEA:60372"/>
        <dbReference type="ChEBI" id="CHEBI:37721"/>
    </reaction>
</comment>
<evidence type="ECO:0000256" key="1">
    <source>
        <dbReference type="ARBA" id="ARBA00000590"/>
    </source>
</evidence>
<dbReference type="InterPro" id="IPR003663">
    <property type="entry name" value="Sugar/inositol_transpt"/>
</dbReference>
<feature type="transmembrane region" description="Helical" evidence="14">
    <location>
        <begin position="532"/>
        <end position="551"/>
    </location>
</feature>
<dbReference type="GO" id="GO:0005353">
    <property type="term" value="F:fructose transmembrane transporter activity"/>
    <property type="evidence" value="ECO:0007669"/>
    <property type="project" value="UniProtKB-ARBA"/>
</dbReference>
<feature type="transmembrane region" description="Helical" evidence="14">
    <location>
        <begin position="1180"/>
        <end position="1202"/>
    </location>
</feature>
<feature type="domain" description="G-protein coupled receptors family 2 profile 2" evidence="15">
    <location>
        <begin position="14"/>
        <end position="281"/>
    </location>
</feature>
<dbReference type="SUPFAM" id="SSF81321">
    <property type="entry name" value="Family A G protein-coupled receptor-like"/>
    <property type="match status" value="1"/>
</dbReference>
<dbReference type="GO" id="GO:0055056">
    <property type="term" value="F:D-glucose transmembrane transporter activity"/>
    <property type="evidence" value="ECO:0007669"/>
    <property type="project" value="TreeGrafter"/>
</dbReference>
<keyword evidence="9 14" id="KW-0812">Transmembrane</keyword>
<feature type="transmembrane region" description="Helical" evidence="14">
    <location>
        <begin position="646"/>
        <end position="668"/>
    </location>
</feature>
<sequence>MPHGALQTELYPFERVTVLVSCALSFLGSSLLVGTHALWPELRTRPRQLLLYLSLADLLSAASYFYGALKDFGSSTWECVAQGAVSTFSNTSSFFWTIAIALYLYISIVQGSPTGTSLLCFFHVVSWGVPLVITVLAVILKKIGYDASDVSVGWCWIDIEAEDRILWMLLAGKLWEILAYVTLPVFYILIKKHINRAHAALSEYRPILSRTPALHLRTSVADKKLILIPVIFIFLRIWSTIRFVLTLCSSPAVQNPLLVVLHGIGNTFQGGANCIMFVLCTRVVRNKLLSYLILSVTEMPPSAYRGSYLPEKKVVKVFTGLRAKSCAPCLFFTHTQGTMETSNTSIPKRKKKELTSGLLIATVIPSIGSLQLGYIYWVVLNPVTVSHINSNITEETERMDIRIEETLSGRMAFNAMVFPIGGIIGSLMLSTLVDSCGRRRSLMLNNAAAAVACGLMGASDAGKFYDFGIFARFLVGISSGLFSTMIPLYVGELAPVSMRGAFTMMSILFFTVGLLLAQAISSPNILGNKKRLPVMLGLTGIVAFFNIPLLLLCPESPRYLFIQMKNEAKARKALKMLRNKVDMENEIEELRKEEMYEIQEKDMTILSLLKSHSLRRQVITVAILLGGQQFSGIIGMSVIDSVGRRFLLLLGFLICSVACVLLTLTLELQAMHPWMIYLSSVLVIAMLTGYMFGPAIITYVVTLEIFLQSSRATAFTLGGIVNWVTRCFAVGIFLKLEPLTGPYSLLILWPLCMKSCAEPWFLSPASERMKSEEEDKPTERKLTSILVLAAMTAGFGSSFQYGYNVFVINYAAEFIKSFYNETYRWRNHISIDHSLLLFQWGLTVSFFPVGGMVGSLLVARLADNCGRKRTLQVNNILAIISAVLMGCSRAVHSFEFIIFSRLVIGICAGISFSVVPMYLTEIAPENLRGAIAITGHFFIIFGSLMARIFGLDKLLGTQEGWPFLLSLTGVPALFQLIFLPFFPESPRYLLIQRHDEEAAREALVKLRGCDNVEDEIEELHEEDLSEEVEKDMDLFTMYHFDDIWNHLVSAVVLMGGQQLTGINAASYYMEILYMSMGLEKKIVGYISITIYILLMFITLLVIRFADSSGHRNLLLSGLGICSITCVLLAMAIELQKTIWWMSYVSSSFVTLFLIGQSIGPDPVPVVIVAELFLQSSRSTAFMAGGCVHWFCKFVIGVVFLQMEIHIEPYSFLLFWPLCVAILIYAFKQIPETSGQNFLDIRRTEAIRMTRTLLLMQISED</sequence>
<evidence type="ECO:0000313" key="17">
    <source>
        <dbReference type="EMBL" id="CAI5782901.1"/>
    </source>
</evidence>
<feature type="domain" description="Major facilitator superfamily (MFS) profile" evidence="16">
    <location>
        <begin position="361"/>
        <end position="767"/>
    </location>
</feature>
<feature type="transmembrane region" description="Helical" evidence="14">
    <location>
        <begin position="412"/>
        <end position="433"/>
    </location>
</feature>
<dbReference type="GO" id="GO:1990539">
    <property type="term" value="P:fructose import across plasma membrane"/>
    <property type="evidence" value="ECO:0007669"/>
    <property type="project" value="UniProtKB-ARBA"/>
</dbReference>
<dbReference type="Gene3D" id="1.20.1070.10">
    <property type="entry name" value="Rhodopsin 7-helix transmembrane proteins"/>
    <property type="match status" value="1"/>
</dbReference>
<evidence type="ECO:0000256" key="6">
    <source>
        <dbReference type="ARBA" id="ARBA00022448"/>
    </source>
</evidence>
<name>A0AA35KRC2_9SAUR</name>
<evidence type="ECO:0000256" key="8">
    <source>
        <dbReference type="ARBA" id="ARBA00022597"/>
    </source>
</evidence>
<feature type="transmembrane region" description="Helical" evidence="14">
    <location>
        <begin position="49"/>
        <end position="67"/>
    </location>
</feature>
<evidence type="ECO:0000256" key="11">
    <source>
        <dbReference type="ARBA" id="ARBA00023136"/>
    </source>
</evidence>
<proteinExistence type="inferred from homology"/>
<feature type="transmembrane region" description="Helical" evidence="14">
    <location>
        <begin position="931"/>
        <end position="949"/>
    </location>
</feature>
<feature type="transmembrane region" description="Helical" evidence="14">
    <location>
        <begin position="782"/>
        <end position="803"/>
    </location>
</feature>
<feature type="transmembrane region" description="Helical" evidence="14">
    <location>
        <begin position="469"/>
        <end position="490"/>
    </location>
</feature>
<organism evidence="17 18">
    <name type="scientific">Podarcis lilfordi</name>
    <name type="common">Lilford's wall lizard</name>
    <dbReference type="NCBI Taxonomy" id="74358"/>
    <lineage>
        <taxon>Eukaryota</taxon>
        <taxon>Metazoa</taxon>
        <taxon>Chordata</taxon>
        <taxon>Craniata</taxon>
        <taxon>Vertebrata</taxon>
        <taxon>Euteleostomi</taxon>
        <taxon>Lepidosauria</taxon>
        <taxon>Squamata</taxon>
        <taxon>Bifurcata</taxon>
        <taxon>Unidentata</taxon>
        <taxon>Episquamata</taxon>
        <taxon>Laterata</taxon>
        <taxon>Lacertibaenia</taxon>
        <taxon>Lacertidae</taxon>
        <taxon>Podarcis</taxon>
    </lineage>
</organism>
<keyword evidence="6" id="KW-0813">Transport</keyword>
<dbReference type="EMBL" id="OX395133">
    <property type="protein sequence ID" value="CAI5782901.1"/>
    <property type="molecule type" value="Genomic_DNA"/>
</dbReference>
<dbReference type="SUPFAM" id="SSF103473">
    <property type="entry name" value="MFS general substrate transporter"/>
    <property type="match status" value="2"/>
</dbReference>
<evidence type="ECO:0000256" key="14">
    <source>
        <dbReference type="SAM" id="Phobius"/>
    </source>
</evidence>
<dbReference type="PANTHER" id="PTHR23503">
    <property type="entry name" value="SOLUTE CARRIER FAMILY 2"/>
    <property type="match status" value="1"/>
</dbReference>
<comment type="similarity">
    <text evidence="4">Belongs to the major facilitator superfamily. Sugar transporter (TC 2.A.1.1) family. Glucose transporter subfamily.</text>
</comment>